<reference evidence="9" key="3">
    <citation type="submission" date="2023-10" db="EMBL/GenBank/DDBJ databases">
        <title>Whole Genome based description of the genera Actinobaculum and Actinotignum reveals a complex phylogenetic relationship within the species included in the genus Actinotignum.</title>
        <authorList>
            <person name="Jensen C.S."/>
            <person name="Dargis R."/>
            <person name="Kemp M."/>
            <person name="Christensen J.J."/>
        </authorList>
    </citation>
    <scope>NUCLEOTIDE SEQUENCE</scope>
    <source>
        <strain evidence="9">Actinobaculum_suis_CCUG19206T</strain>
    </source>
</reference>
<feature type="transmembrane region" description="Helical" evidence="7">
    <location>
        <begin position="80"/>
        <end position="102"/>
    </location>
</feature>
<evidence type="ECO:0000256" key="8">
    <source>
        <dbReference type="SAM" id="MobiDB-lite"/>
    </source>
</evidence>
<evidence type="ECO:0000256" key="6">
    <source>
        <dbReference type="ARBA" id="ARBA00023306"/>
    </source>
</evidence>
<evidence type="ECO:0000256" key="2">
    <source>
        <dbReference type="ARBA" id="ARBA00022618"/>
    </source>
</evidence>
<dbReference type="EMBL" id="FNAU01000002">
    <property type="protein sequence ID" value="SDE10559.1"/>
    <property type="molecule type" value="Genomic_DNA"/>
</dbReference>
<name>A0A1G7A6V4_9ACTO</name>
<dbReference type="Pfam" id="PF06781">
    <property type="entry name" value="CrgA"/>
    <property type="match status" value="1"/>
</dbReference>
<evidence type="ECO:0000256" key="3">
    <source>
        <dbReference type="ARBA" id="ARBA00022692"/>
    </source>
</evidence>
<evidence type="ECO:0000313" key="10">
    <source>
        <dbReference type="EMBL" id="SDE10559.1"/>
    </source>
</evidence>
<dbReference type="GO" id="GO:0051301">
    <property type="term" value="P:cell division"/>
    <property type="evidence" value="ECO:0007669"/>
    <property type="project" value="UniProtKB-UniRule"/>
</dbReference>
<keyword evidence="5 7" id="KW-0472">Membrane</keyword>
<dbReference type="GO" id="GO:0005886">
    <property type="term" value="C:plasma membrane"/>
    <property type="evidence" value="ECO:0007669"/>
    <property type="project" value="UniProtKB-SubCell"/>
</dbReference>
<accession>A0A1G7A6V4</accession>
<feature type="transmembrane region" description="Helical" evidence="7">
    <location>
        <begin position="114"/>
        <end position="133"/>
    </location>
</feature>
<comment type="similarity">
    <text evidence="7">Belongs to the CrgA family.</text>
</comment>
<feature type="compositionally biased region" description="Basic and acidic residues" evidence="8">
    <location>
        <begin position="41"/>
        <end position="66"/>
    </location>
</feature>
<evidence type="ECO:0000256" key="7">
    <source>
        <dbReference type="HAMAP-Rule" id="MF_00631"/>
    </source>
</evidence>
<dbReference type="InterPro" id="IPR009619">
    <property type="entry name" value="CrgA"/>
</dbReference>
<keyword evidence="3 7" id="KW-0812">Transmembrane</keyword>
<gene>
    <name evidence="7" type="primary">crgA</name>
    <name evidence="9" type="ORF">R6G71_01155</name>
    <name evidence="10" type="ORF">SAMN05421878_102104</name>
</gene>
<evidence type="ECO:0000313" key="9">
    <source>
        <dbReference type="EMBL" id="MDY5152665.1"/>
    </source>
</evidence>
<dbReference type="HAMAP" id="MF_00631">
    <property type="entry name" value="CrgA"/>
    <property type="match status" value="1"/>
</dbReference>
<evidence type="ECO:0000256" key="4">
    <source>
        <dbReference type="ARBA" id="ARBA00022989"/>
    </source>
</evidence>
<keyword evidence="1 7" id="KW-1003">Cell membrane</keyword>
<comment type="function">
    <text evidence="7">Involved in cell division.</text>
</comment>
<reference evidence="11" key="2">
    <citation type="submission" date="2016-10" db="EMBL/GenBank/DDBJ databases">
        <authorList>
            <person name="Varghese N."/>
        </authorList>
    </citation>
    <scope>NUCLEOTIDE SEQUENCE [LARGE SCALE GENOMIC DNA]</scope>
    <source>
        <strain evidence="11">DSM 20639</strain>
    </source>
</reference>
<protein>
    <recommendedName>
        <fullName evidence="7">Cell division protein CrgA</fullName>
    </recommendedName>
</protein>
<reference evidence="10" key="1">
    <citation type="submission" date="2016-10" db="EMBL/GenBank/DDBJ databases">
        <authorList>
            <person name="de Groot N.N."/>
        </authorList>
    </citation>
    <scope>NUCLEOTIDE SEQUENCE [LARGE SCALE GENOMIC DNA]</scope>
    <source>
        <strain evidence="10">DSM 20639</strain>
    </source>
</reference>
<comment type="subcellular location">
    <subcellularLocation>
        <location evidence="7">Cell membrane</location>
        <topology evidence="7">Multi-pass membrane protein</topology>
    </subcellularLocation>
</comment>
<organism evidence="10 11">
    <name type="scientific">Actinobaculum suis</name>
    <dbReference type="NCBI Taxonomy" id="1657"/>
    <lineage>
        <taxon>Bacteria</taxon>
        <taxon>Bacillati</taxon>
        <taxon>Actinomycetota</taxon>
        <taxon>Actinomycetes</taxon>
        <taxon>Actinomycetales</taxon>
        <taxon>Actinomycetaceae</taxon>
        <taxon>Actinobaculum</taxon>
    </lineage>
</organism>
<keyword evidence="2 7" id="KW-0132">Cell division</keyword>
<keyword evidence="11" id="KW-1185">Reference proteome</keyword>
<feature type="region of interest" description="Disordered" evidence="8">
    <location>
        <begin position="1"/>
        <end position="78"/>
    </location>
</feature>
<dbReference type="Proteomes" id="UP000182744">
    <property type="component" value="Unassembled WGS sequence"/>
</dbReference>
<dbReference type="Proteomes" id="UP001273799">
    <property type="component" value="Unassembled WGS sequence"/>
</dbReference>
<keyword evidence="4 7" id="KW-1133">Transmembrane helix</keyword>
<feature type="compositionally biased region" description="Basic residues" evidence="8">
    <location>
        <begin position="30"/>
        <end position="40"/>
    </location>
</feature>
<sequence>MARTDDLDSELSTPAAEAVDEQGEVTETRRRSKTRHRRTVRASEKRRPGTKADQEKRAQAEKEAASKPKVPRGKRRSPSWWAPVMCTLMIVGLIFIVVAYVSGLAFPIPGIGQGNLFIGFGVLIVGFLMTMGWR</sequence>
<evidence type="ECO:0000313" key="11">
    <source>
        <dbReference type="Proteomes" id="UP000182744"/>
    </source>
</evidence>
<evidence type="ECO:0000256" key="5">
    <source>
        <dbReference type="ARBA" id="ARBA00023136"/>
    </source>
</evidence>
<dbReference type="AlphaFoldDB" id="A0A1G7A6V4"/>
<proteinExistence type="inferred from homology"/>
<keyword evidence="6 7" id="KW-0131">Cell cycle</keyword>
<evidence type="ECO:0000256" key="1">
    <source>
        <dbReference type="ARBA" id="ARBA00022475"/>
    </source>
</evidence>
<dbReference type="EMBL" id="JAWNFU010000001">
    <property type="protein sequence ID" value="MDY5152665.1"/>
    <property type="molecule type" value="Genomic_DNA"/>
</dbReference>
<dbReference type="RefSeq" id="WP_082160063.1">
    <property type="nucleotide sequence ID" value="NZ_FNAU01000002.1"/>
</dbReference>